<dbReference type="Proteomes" id="UP000324233">
    <property type="component" value="Chromosome"/>
</dbReference>
<dbReference type="KEGG" id="agv:OJF2_22950"/>
<reference evidence="3 4" key="1">
    <citation type="submission" date="2019-08" db="EMBL/GenBank/DDBJ databases">
        <title>Deep-cultivation of Planctomycetes and their phenomic and genomic characterization uncovers novel biology.</title>
        <authorList>
            <person name="Wiegand S."/>
            <person name="Jogler M."/>
            <person name="Boedeker C."/>
            <person name="Pinto D."/>
            <person name="Vollmers J."/>
            <person name="Rivas-Marin E."/>
            <person name="Kohn T."/>
            <person name="Peeters S.H."/>
            <person name="Heuer A."/>
            <person name="Rast P."/>
            <person name="Oberbeckmann S."/>
            <person name="Bunk B."/>
            <person name="Jeske O."/>
            <person name="Meyerdierks A."/>
            <person name="Storesund J.E."/>
            <person name="Kallscheuer N."/>
            <person name="Luecker S."/>
            <person name="Lage O.M."/>
            <person name="Pohl T."/>
            <person name="Merkel B.J."/>
            <person name="Hornburger P."/>
            <person name="Mueller R.-W."/>
            <person name="Bruemmer F."/>
            <person name="Labrenz M."/>
            <person name="Spormann A.M."/>
            <person name="Op den Camp H."/>
            <person name="Overmann J."/>
            <person name="Amann R."/>
            <person name="Jetten M.S.M."/>
            <person name="Mascher T."/>
            <person name="Medema M.H."/>
            <person name="Devos D.P."/>
            <person name="Kaster A.-K."/>
            <person name="Ovreas L."/>
            <person name="Rohde M."/>
            <person name="Galperin M.Y."/>
            <person name="Jogler C."/>
        </authorList>
    </citation>
    <scope>NUCLEOTIDE SEQUENCE [LARGE SCALE GENOMIC DNA]</scope>
    <source>
        <strain evidence="3 4">OJF2</strain>
    </source>
</reference>
<feature type="transmembrane region" description="Helical" evidence="2">
    <location>
        <begin position="35"/>
        <end position="53"/>
    </location>
</feature>
<feature type="compositionally biased region" description="Basic and acidic residues" evidence="1">
    <location>
        <begin position="276"/>
        <end position="295"/>
    </location>
</feature>
<evidence type="ECO:0000256" key="2">
    <source>
        <dbReference type="SAM" id="Phobius"/>
    </source>
</evidence>
<organism evidence="3 4">
    <name type="scientific">Aquisphaera giovannonii</name>
    <dbReference type="NCBI Taxonomy" id="406548"/>
    <lineage>
        <taxon>Bacteria</taxon>
        <taxon>Pseudomonadati</taxon>
        <taxon>Planctomycetota</taxon>
        <taxon>Planctomycetia</taxon>
        <taxon>Isosphaerales</taxon>
        <taxon>Isosphaeraceae</taxon>
        <taxon>Aquisphaera</taxon>
    </lineage>
</organism>
<evidence type="ECO:0000313" key="3">
    <source>
        <dbReference type="EMBL" id="QEH33766.1"/>
    </source>
</evidence>
<keyword evidence="2" id="KW-1133">Transmembrane helix</keyword>
<accession>A0A5B9VZC5</accession>
<evidence type="ECO:0000256" key="1">
    <source>
        <dbReference type="SAM" id="MobiDB-lite"/>
    </source>
</evidence>
<protein>
    <submittedName>
        <fullName evidence="3">Uncharacterized protein</fullName>
    </submittedName>
</protein>
<proteinExistence type="predicted"/>
<dbReference type="EMBL" id="CP042997">
    <property type="protein sequence ID" value="QEH33766.1"/>
    <property type="molecule type" value="Genomic_DNA"/>
</dbReference>
<name>A0A5B9VZC5_9BACT</name>
<keyword evidence="4" id="KW-1185">Reference proteome</keyword>
<sequence>MSIGSLAEWYDRLRIEVVGPRRNLGGVPTGESAKAVLALLLIIGMIGGVMAWMTDGATWRPIVGFPALTVGSLGILLWSLIREDEAPDLMRQACGSYFERDGFCFAVVPAVADGQARLDVYFQNRFEKACLAHVAIRPSQKFFLNRGSIQAIAVPIECDGGAFGVARIPWGVPSKYQGQRQSLDVAASTEYPTGRGRMIRFRDGVRVGKATSSLWPNVLTVAAAATGTFYLSRPARLKFRLPKGVNEAVPEDARIRVETLWRPPIASETGDAKSPASKEETDAADGLHDWEFPPA</sequence>
<gene>
    <name evidence="3" type="ORF">OJF2_22950</name>
</gene>
<evidence type="ECO:0000313" key="4">
    <source>
        <dbReference type="Proteomes" id="UP000324233"/>
    </source>
</evidence>
<dbReference type="AlphaFoldDB" id="A0A5B9VZC5"/>
<feature type="region of interest" description="Disordered" evidence="1">
    <location>
        <begin position="262"/>
        <end position="295"/>
    </location>
</feature>
<keyword evidence="2" id="KW-0472">Membrane</keyword>
<keyword evidence="2" id="KW-0812">Transmembrane</keyword>
<feature type="transmembrane region" description="Helical" evidence="2">
    <location>
        <begin position="59"/>
        <end position="81"/>
    </location>
</feature>